<organism evidence="1 2">
    <name type="scientific">Malus domestica</name>
    <name type="common">Apple</name>
    <name type="synonym">Pyrus malus</name>
    <dbReference type="NCBI Taxonomy" id="3750"/>
    <lineage>
        <taxon>Eukaryota</taxon>
        <taxon>Viridiplantae</taxon>
        <taxon>Streptophyta</taxon>
        <taxon>Embryophyta</taxon>
        <taxon>Tracheophyta</taxon>
        <taxon>Spermatophyta</taxon>
        <taxon>Magnoliopsida</taxon>
        <taxon>eudicotyledons</taxon>
        <taxon>Gunneridae</taxon>
        <taxon>Pentapetalae</taxon>
        <taxon>rosids</taxon>
        <taxon>fabids</taxon>
        <taxon>Rosales</taxon>
        <taxon>Rosaceae</taxon>
        <taxon>Amygdaloideae</taxon>
        <taxon>Maleae</taxon>
        <taxon>Malus</taxon>
    </lineage>
</organism>
<proteinExistence type="predicted"/>
<reference evidence="1 2" key="1">
    <citation type="submission" date="2018-10" db="EMBL/GenBank/DDBJ databases">
        <title>A high-quality apple genome assembly.</title>
        <authorList>
            <person name="Hu J."/>
        </authorList>
    </citation>
    <scope>NUCLEOTIDE SEQUENCE [LARGE SCALE GENOMIC DNA]</scope>
    <source>
        <strain evidence="2">cv. HFTH1</strain>
        <tissue evidence="1">Young leaf</tissue>
    </source>
</reference>
<dbReference type="EMBL" id="RDQH01000340">
    <property type="protein sequence ID" value="RXH76807.1"/>
    <property type="molecule type" value="Genomic_DNA"/>
</dbReference>
<accession>A0A498I4F2</accession>
<sequence length="74" mass="8679">MMRKQQRTTMMGPREDALEDFNIKRDQAAFAEQDMFLLENQLPYPLLMLLMSSSNNHEGLKRSIKIFVDMRGVT</sequence>
<evidence type="ECO:0000313" key="1">
    <source>
        <dbReference type="EMBL" id="RXH76807.1"/>
    </source>
</evidence>
<dbReference type="Proteomes" id="UP000290289">
    <property type="component" value="Chromosome 14"/>
</dbReference>
<name>A0A498I4F2_MALDO</name>
<keyword evidence="2" id="KW-1185">Reference proteome</keyword>
<gene>
    <name evidence="1" type="ORF">DVH24_019695</name>
</gene>
<dbReference type="AlphaFoldDB" id="A0A498I4F2"/>
<evidence type="ECO:0000313" key="2">
    <source>
        <dbReference type="Proteomes" id="UP000290289"/>
    </source>
</evidence>
<comment type="caution">
    <text evidence="1">The sequence shown here is derived from an EMBL/GenBank/DDBJ whole genome shotgun (WGS) entry which is preliminary data.</text>
</comment>
<protein>
    <submittedName>
        <fullName evidence="1">Uncharacterized protein</fullName>
    </submittedName>
</protein>